<accession>A0AAN4CB64</accession>
<protein>
    <submittedName>
        <fullName evidence="1">Uncharacterized protein</fullName>
    </submittedName>
</protein>
<comment type="caution">
    <text evidence="1">The sequence shown here is derived from an EMBL/GenBank/DDBJ whole genome shotgun (WGS) entry which is preliminary data.</text>
</comment>
<evidence type="ECO:0000313" key="2">
    <source>
        <dbReference type="Proteomes" id="UP001171165"/>
    </source>
</evidence>
<gene>
    <name evidence="1" type="ORF">PW210_000796</name>
</gene>
<proteinExistence type="predicted"/>
<dbReference type="Proteomes" id="UP001171165">
    <property type="component" value="Unassembled WGS sequence"/>
</dbReference>
<organism evidence="1 2">
    <name type="scientific">Proteus mirabilis</name>
    <dbReference type="NCBI Taxonomy" id="584"/>
    <lineage>
        <taxon>Bacteria</taxon>
        <taxon>Pseudomonadati</taxon>
        <taxon>Pseudomonadota</taxon>
        <taxon>Gammaproteobacteria</taxon>
        <taxon>Enterobacterales</taxon>
        <taxon>Morganellaceae</taxon>
        <taxon>Proteus</taxon>
    </lineage>
</organism>
<dbReference type="EMBL" id="ABKSPD020000002">
    <property type="protein sequence ID" value="EKW9775013.1"/>
    <property type="molecule type" value="Genomic_DNA"/>
</dbReference>
<name>A0AAN4CB64_PROMI</name>
<reference evidence="1" key="1">
    <citation type="submission" date="2023-06" db="EMBL/GenBank/DDBJ databases">
        <authorList>
            <consortium name="Clinical and Environmental Microbiology Branch: Whole genome sequencing antimicrobial resistance pathogens in the healthcare setting"/>
        </authorList>
    </citation>
    <scope>NUCLEOTIDE SEQUENCE</scope>
    <source>
        <strain evidence="1">Microbial</strain>
    </source>
</reference>
<dbReference type="RefSeq" id="WP_129765387.1">
    <property type="nucleotide sequence ID" value="NZ_CAXONY010000015.1"/>
</dbReference>
<sequence>MSDKVKSVLLNAKNYNKSDEEILHLLVRELQYVGGRTLANTIPRNGIKYAEIVDDVAKKFKIKCPKWLYIYIYLAKSFNANRPCSATIAVLSDASNCASLNASSPIFSNCLANNLDLAKMSVAGERL</sequence>
<dbReference type="AlphaFoldDB" id="A0AAN4CB64"/>
<evidence type="ECO:0000313" key="1">
    <source>
        <dbReference type="EMBL" id="EKW9775013.1"/>
    </source>
</evidence>